<dbReference type="InterPro" id="IPR037731">
    <property type="entry name" value="ASY3-like"/>
</dbReference>
<dbReference type="GO" id="GO:0051321">
    <property type="term" value="P:meiotic cell cycle"/>
    <property type="evidence" value="ECO:0007669"/>
    <property type="project" value="InterPro"/>
</dbReference>
<accession>A0A8X8XAU0</accession>
<dbReference type="GO" id="GO:0046983">
    <property type="term" value="F:protein dimerization activity"/>
    <property type="evidence" value="ECO:0007669"/>
    <property type="project" value="InterPro"/>
</dbReference>
<feature type="region of interest" description="Disordered" evidence="6">
    <location>
        <begin position="637"/>
        <end position="687"/>
    </location>
</feature>
<comment type="subcellular location">
    <subcellularLocation>
        <location evidence="1">Nucleus</location>
    </subcellularLocation>
</comment>
<keyword evidence="5" id="KW-0175">Coiled coil</keyword>
<feature type="region of interest" description="Disordered" evidence="6">
    <location>
        <begin position="304"/>
        <end position="388"/>
    </location>
</feature>
<dbReference type="PANTHER" id="PTHR36027:SF1">
    <property type="entry name" value="MEIOSIS-SPECIFIC PROTEIN ASY3"/>
    <property type="match status" value="1"/>
</dbReference>
<evidence type="ECO:0000313" key="9">
    <source>
        <dbReference type="Proteomes" id="UP000298416"/>
    </source>
</evidence>
<feature type="compositionally biased region" description="Basic and acidic residues" evidence="6">
    <location>
        <begin position="369"/>
        <end position="383"/>
    </location>
</feature>
<dbReference type="InterPro" id="IPR036638">
    <property type="entry name" value="HLH_DNA-bd_sf"/>
</dbReference>
<feature type="compositionally biased region" description="Basic residues" evidence="6">
    <location>
        <begin position="475"/>
        <end position="484"/>
    </location>
</feature>
<dbReference type="SUPFAM" id="SSF47459">
    <property type="entry name" value="HLH, helix-loop-helix DNA-binding domain"/>
    <property type="match status" value="1"/>
</dbReference>
<dbReference type="InterPro" id="IPR046845">
    <property type="entry name" value="ASY3-like_CC"/>
</dbReference>
<dbReference type="Gene3D" id="4.10.280.10">
    <property type="entry name" value="Helix-loop-helix DNA-binding domain"/>
    <property type="match status" value="1"/>
</dbReference>
<protein>
    <recommendedName>
        <fullName evidence="7">BHLH domain-containing protein</fullName>
    </recommendedName>
</protein>
<dbReference type="InterPro" id="IPR011598">
    <property type="entry name" value="bHLH_dom"/>
</dbReference>
<comment type="caution">
    <text evidence="8">The sequence shown here is derived from an EMBL/GenBank/DDBJ whole genome shotgun (WGS) entry which is preliminary data.</text>
</comment>
<sequence>MTDRRSLSSNNRYCSQSTKMSVGILVHSISNAKTKGIQEPGAQTVEIGSCSKKNSLRCREGHSPPMEKHVIVEPKNASPWVSTRSFNPKISSSVADKDTERTPSFPATRRTCPTSKILEKASAAHSIKYFAAKSFLGSDVCRQKSSGRENCSVENGNVDNVEHVENPVCSTEQGVQQVKEQLQDKDRNKETGGRESLRIKLWEILGDVSSPNKQPPSLQCEELHLNQGKNGKQSPIRKLNLDSDTIENYSQTQISTRPITRSLARMKAARKLGGKTEATNSINSKDCQRNRIFSSKGDLSVGSYGNFIDGSLPSKGEKIMGMSSRAETNQGVRQKDVEERQQSEKSRSKPAVEKSMLQKNKVSNASSSTDRRNDVTVEPEKGTKNSSSFEFSLNAMTDQRGVQNPMVVEASKKNLQEDIPDSLLKRKRNSLHPQKGTKNNSPFKIPNDQRDVQKLMDVEASKKNPEEDISDSLSKRKRNPVHPKRVTENNSSFEFPLNARTDQRDVEQSMSVEALKKNLQEDISDYLLVKKKNTMQPKKDTKNNSSFEFPLHAMTDQRDVDVEASKKNLKEDISDRLLKKKRNTVHDPSSPSNIKSRSSLQKSNQEELHDQIPAEKIFNRTGIQSFKSFLSSKSAYCRPDVGRNKQNNSPTRSIFVKPNIIMDENSDNQSKSLTDETDSESSGDGSRKGYSLHLVSFILVNLYCKEPEELSPEICISEKILHNSDKILDNEKNVGVVGSSPASDSSKGGVQNTSELEMYMEENQEDGLTRAVALFTVALGHVKTKLKSISSTRSADILRTAVEEILLRLQNAESLVKTDVGKLTNLSHSKSKQLETRFQEKQDQLLEIHKRFKTAVTQHLQNCGSLIEDLEEHEIELKRSVEKQRAAHKKLVSQVEQEINAQVEDAEIRIMAVQEMARGKMLQLKLAVAECLKHGGLSQYNVNGSAMQAIKKSKRAALLHSHKKRRDNKIKKRLWALRNLIPNCTQMDKESVLDEAIVYLKCLQLQLQIMPTYAGLCVPPAPITYPPHLYGLPLTGLTGYRTGLEMPKPQPP</sequence>
<dbReference type="SMART" id="SM00353">
    <property type="entry name" value="HLH"/>
    <property type="match status" value="1"/>
</dbReference>
<dbReference type="PANTHER" id="PTHR36027">
    <property type="entry name" value="MEIOSIS-SPECIFIC PROTEIN ASY3"/>
    <property type="match status" value="1"/>
</dbReference>
<keyword evidence="4" id="KW-0539">Nucleus</keyword>
<reference evidence="8" key="2">
    <citation type="submission" date="2020-08" db="EMBL/GenBank/DDBJ databases">
        <title>Plant Genome Project.</title>
        <authorList>
            <person name="Zhang R.-G."/>
        </authorList>
    </citation>
    <scope>NUCLEOTIDE SEQUENCE</scope>
    <source>
        <strain evidence="8">Huo1</strain>
        <tissue evidence="8">Leaf</tissue>
    </source>
</reference>
<evidence type="ECO:0000256" key="3">
    <source>
        <dbReference type="ARBA" id="ARBA00023163"/>
    </source>
</evidence>
<feature type="compositionally biased region" description="Polar residues" evidence="6">
    <location>
        <begin position="357"/>
        <end position="368"/>
    </location>
</feature>
<dbReference type="PROSITE" id="PS50888">
    <property type="entry name" value="BHLH"/>
    <property type="match status" value="1"/>
</dbReference>
<dbReference type="Proteomes" id="UP000298416">
    <property type="component" value="Unassembled WGS sequence"/>
</dbReference>
<keyword evidence="2" id="KW-0805">Transcription regulation</keyword>
<organism evidence="8">
    <name type="scientific">Salvia splendens</name>
    <name type="common">Scarlet sage</name>
    <dbReference type="NCBI Taxonomy" id="180675"/>
    <lineage>
        <taxon>Eukaryota</taxon>
        <taxon>Viridiplantae</taxon>
        <taxon>Streptophyta</taxon>
        <taxon>Embryophyta</taxon>
        <taxon>Tracheophyta</taxon>
        <taxon>Spermatophyta</taxon>
        <taxon>Magnoliopsida</taxon>
        <taxon>eudicotyledons</taxon>
        <taxon>Gunneridae</taxon>
        <taxon>Pentapetalae</taxon>
        <taxon>asterids</taxon>
        <taxon>lamiids</taxon>
        <taxon>Lamiales</taxon>
        <taxon>Lamiaceae</taxon>
        <taxon>Nepetoideae</taxon>
        <taxon>Mentheae</taxon>
        <taxon>Salviinae</taxon>
        <taxon>Salvia</taxon>
        <taxon>Salvia subgen. Calosphace</taxon>
        <taxon>core Calosphace</taxon>
    </lineage>
</organism>
<evidence type="ECO:0000256" key="4">
    <source>
        <dbReference type="ARBA" id="ARBA00023242"/>
    </source>
</evidence>
<feature type="region of interest" description="Disordered" evidence="6">
    <location>
        <begin position="418"/>
        <end position="494"/>
    </location>
</feature>
<keyword evidence="9" id="KW-1185">Reference proteome</keyword>
<evidence type="ECO:0000256" key="2">
    <source>
        <dbReference type="ARBA" id="ARBA00023015"/>
    </source>
</evidence>
<dbReference type="GO" id="GO:0005634">
    <property type="term" value="C:nucleus"/>
    <property type="evidence" value="ECO:0007669"/>
    <property type="project" value="UniProtKB-SubCell"/>
</dbReference>
<feature type="domain" description="BHLH" evidence="7">
    <location>
        <begin position="954"/>
        <end position="1003"/>
    </location>
</feature>
<name>A0A8X8XAU0_SALSN</name>
<dbReference type="EMBL" id="PNBA02000010">
    <property type="protein sequence ID" value="KAG6410018.1"/>
    <property type="molecule type" value="Genomic_DNA"/>
</dbReference>
<evidence type="ECO:0000256" key="5">
    <source>
        <dbReference type="SAM" id="Coils"/>
    </source>
</evidence>
<keyword evidence="3" id="KW-0804">Transcription</keyword>
<reference evidence="8" key="1">
    <citation type="submission" date="2018-01" db="EMBL/GenBank/DDBJ databases">
        <authorList>
            <person name="Mao J.F."/>
        </authorList>
    </citation>
    <scope>NUCLEOTIDE SEQUENCE</scope>
    <source>
        <strain evidence="8">Huo1</strain>
        <tissue evidence="8">Leaf</tissue>
    </source>
</reference>
<feature type="compositionally biased region" description="Basic and acidic residues" evidence="6">
    <location>
        <begin position="447"/>
        <end position="466"/>
    </location>
</feature>
<feature type="coiled-coil region" evidence="5">
    <location>
        <begin position="867"/>
        <end position="916"/>
    </location>
</feature>
<evidence type="ECO:0000256" key="1">
    <source>
        <dbReference type="ARBA" id="ARBA00004123"/>
    </source>
</evidence>
<proteinExistence type="predicted"/>
<feature type="region of interest" description="Disordered" evidence="6">
    <location>
        <begin position="573"/>
        <end position="608"/>
    </location>
</feature>
<evidence type="ECO:0000256" key="6">
    <source>
        <dbReference type="SAM" id="MobiDB-lite"/>
    </source>
</evidence>
<feature type="compositionally biased region" description="Low complexity" evidence="6">
    <location>
        <begin position="589"/>
        <end position="599"/>
    </location>
</feature>
<feature type="region of interest" description="Disordered" evidence="6">
    <location>
        <begin position="91"/>
        <end position="110"/>
    </location>
</feature>
<dbReference type="AlphaFoldDB" id="A0A8X8XAU0"/>
<evidence type="ECO:0000259" key="7">
    <source>
        <dbReference type="PROSITE" id="PS50888"/>
    </source>
</evidence>
<gene>
    <name evidence="8" type="ORF">SASPL_128065</name>
</gene>
<feature type="compositionally biased region" description="Basic and acidic residues" evidence="6">
    <location>
        <begin position="333"/>
        <end position="352"/>
    </location>
</feature>
<dbReference type="Pfam" id="PF20435">
    <property type="entry name" value="ASY3-like"/>
    <property type="match status" value="2"/>
</dbReference>
<evidence type="ECO:0000313" key="8">
    <source>
        <dbReference type="EMBL" id="KAG6410018.1"/>
    </source>
</evidence>